<protein>
    <submittedName>
        <fullName evidence="4">Tetratricopeptide repeat protein</fullName>
    </submittedName>
</protein>
<dbReference type="PROSITE" id="PS50293">
    <property type="entry name" value="TPR_REGION"/>
    <property type="match status" value="1"/>
</dbReference>
<dbReference type="Proteomes" id="UP000481616">
    <property type="component" value="Unassembled WGS sequence"/>
</dbReference>
<dbReference type="InterPro" id="IPR001969">
    <property type="entry name" value="Aspartic_peptidase_AS"/>
</dbReference>
<proteinExistence type="predicted"/>
<dbReference type="AlphaFoldDB" id="A0A4Q5HPJ5"/>
<dbReference type="PANTHER" id="PTHR44858:SF1">
    <property type="entry name" value="UDP-N-ACETYLGLUCOSAMINE--PEPTIDE N-ACETYLGLUCOSAMINYLTRANSFERASE SPINDLY-RELATED"/>
    <property type="match status" value="1"/>
</dbReference>
<evidence type="ECO:0000313" key="5">
    <source>
        <dbReference type="EMBL" id="KAA5404058.1"/>
    </source>
</evidence>
<dbReference type="Pfam" id="PF00515">
    <property type="entry name" value="TPR_1"/>
    <property type="match status" value="1"/>
</dbReference>
<dbReference type="InterPro" id="IPR011990">
    <property type="entry name" value="TPR-like_helical_dom_sf"/>
</dbReference>
<evidence type="ECO:0000256" key="3">
    <source>
        <dbReference type="PROSITE-ProRule" id="PRU00339"/>
    </source>
</evidence>
<feature type="repeat" description="TPR" evidence="3">
    <location>
        <begin position="134"/>
        <end position="167"/>
    </location>
</feature>
<dbReference type="InterPro" id="IPR021109">
    <property type="entry name" value="Peptidase_aspartic_dom_sf"/>
</dbReference>
<evidence type="ECO:0000256" key="1">
    <source>
        <dbReference type="ARBA" id="ARBA00022737"/>
    </source>
</evidence>
<dbReference type="NCBIfam" id="NF047558">
    <property type="entry name" value="TPR_END_plus"/>
    <property type="match status" value="1"/>
</dbReference>
<evidence type="ECO:0000313" key="7">
    <source>
        <dbReference type="Proteomes" id="UP000481616"/>
    </source>
</evidence>
<name>A0A4Q5HPJ5_9BACT</name>
<dbReference type="InterPro" id="IPR019734">
    <property type="entry name" value="TPR_rpt"/>
</dbReference>
<reference evidence="6 7" key="1">
    <citation type="journal article" date="2019" name="Nat. Med.">
        <title>A library of human gut bacterial isolates paired with longitudinal multiomics data enables mechanistic microbiome research.</title>
        <authorList>
            <person name="Poyet M."/>
            <person name="Groussin M."/>
            <person name="Gibbons S.M."/>
            <person name="Avila-Pacheco J."/>
            <person name="Jiang X."/>
            <person name="Kearney S.M."/>
            <person name="Perrotta A.R."/>
            <person name="Berdy B."/>
            <person name="Zhao S."/>
            <person name="Lieberman T.D."/>
            <person name="Swanson P.K."/>
            <person name="Smith M."/>
            <person name="Roesemann S."/>
            <person name="Alexander J.E."/>
            <person name="Rich S.A."/>
            <person name="Livny J."/>
            <person name="Vlamakis H."/>
            <person name="Clish C."/>
            <person name="Bullock K."/>
            <person name="Deik A."/>
            <person name="Scott J."/>
            <person name="Pierce K.A."/>
            <person name="Xavier R.J."/>
            <person name="Alm E.J."/>
        </authorList>
    </citation>
    <scope>NUCLEOTIDE SEQUENCE [LARGE SCALE GENOMIC DNA]</scope>
    <source>
        <strain evidence="4 7">BIOML-A1</strain>
        <strain evidence="5 6">BIOML-A4</strain>
    </source>
</reference>
<dbReference type="InterPro" id="IPR034122">
    <property type="entry name" value="Retropepsin-like_bacterial"/>
</dbReference>
<gene>
    <name evidence="5" type="ORF">F2Y51_13435</name>
    <name evidence="4" type="ORF">F2Y58_14370</name>
</gene>
<dbReference type="Gene3D" id="2.40.70.10">
    <property type="entry name" value="Acid Proteases"/>
    <property type="match status" value="1"/>
</dbReference>
<dbReference type="Gene3D" id="1.25.40.10">
    <property type="entry name" value="Tetratricopeptide repeat domain"/>
    <property type="match status" value="6"/>
</dbReference>
<keyword evidence="1" id="KW-0677">Repeat</keyword>
<evidence type="ECO:0000313" key="6">
    <source>
        <dbReference type="Proteomes" id="UP000441162"/>
    </source>
</evidence>
<feature type="repeat" description="TPR" evidence="3">
    <location>
        <begin position="100"/>
        <end position="133"/>
    </location>
</feature>
<dbReference type="SUPFAM" id="SSF50630">
    <property type="entry name" value="Acid proteases"/>
    <property type="match status" value="1"/>
</dbReference>
<dbReference type="Pfam" id="PF13432">
    <property type="entry name" value="TPR_16"/>
    <property type="match status" value="1"/>
</dbReference>
<dbReference type="Pfam" id="PF13975">
    <property type="entry name" value="gag-asp_proteas"/>
    <property type="match status" value="1"/>
</dbReference>
<dbReference type="GO" id="GO:0006508">
    <property type="term" value="P:proteolysis"/>
    <property type="evidence" value="ECO:0007669"/>
    <property type="project" value="InterPro"/>
</dbReference>
<dbReference type="Pfam" id="PF13181">
    <property type="entry name" value="TPR_8"/>
    <property type="match status" value="3"/>
</dbReference>
<organism evidence="4 7">
    <name type="scientific">Phocaeicola dorei</name>
    <dbReference type="NCBI Taxonomy" id="357276"/>
    <lineage>
        <taxon>Bacteria</taxon>
        <taxon>Pseudomonadati</taxon>
        <taxon>Bacteroidota</taxon>
        <taxon>Bacteroidia</taxon>
        <taxon>Bacteroidales</taxon>
        <taxon>Bacteroidaceae</taxon>
        <taxon>Phocaeicola</taxon>
    </lineage>
</organism>
<feature type="repeat" description="TPR" evidence="3">
    <location>
        <begin position="368"/>
        <end position="401"/>
    </location>
</feature>
<dbReference type="SMART" id="SM00028">
    <property type="entry name" value="TPR"/>
    <property type="match status" value="10"/>
</dbReference>
<accession>A0A4Q5HPJ5</accession>
<dbReference type="SUPFAM" id="SSF48452">
    <property type="entry name" value="TPR-like"/>
    <property type="match status" value="3"/>
</dbReference>
<dbReference type="EMBL" id="VVZA01000011">
    <property type="protein sequence ID" value="KAA5404058.1"/>
    <property type="molecule type" value="Genomic_DNA"/>
</dbReference>
<keyword evidence="2 3" id="KW-0802">TPR repeat</keyword>
<dbReference type="RefSeq" id="WP_130054134.1">
    <property type="nucleotide sequence ID" value="NZ_JADNBX010000001.1"/>
</dbReference>
<dbReference type="EMBL" id="VVYY01000012">
    <property type="protein sequence ID" value="KAA5396697.1"/>
    <property type="molecule type" value="Genomic_DNA"/>
</dbReference>
<dbReference type="GO" id="GO:0004190">
    <property type="term" value="F:aspartic-type endopeptidase activity"/>
    <property type="evidence" value="ECO:0007669"/>
    <property type="project" value="InterPro"/>
</dbReference>
<sequence>MRKVFFIFFIVCLCGNTTIAQDIKRPDSYNYIRGVEALQNEKYEEALDYLNKEIHDFPKNGYAFSWLSLLYNNQAEYGRSLTASDQAVKFIPKKDKEYRSFAFLTRADTYRKLGRDEKALDDYNQLLKEQPDCADAYENRAQLYYERGEYSLADKDYQKIISIDPGSVMGYMGIGRNANAEKRYDDAIKQFDYVTKLASDYSSGYSFRAESYIGQGQYYKAIDDIIHALSINGDNKAFFLMQQVADSAYTILVSKLKVEKLKEPNNNAWPYNLGVVNEYTEKYQKAIDFYKEAMEKEASPITAFRIASCYSEVGNYDQAINYCEQAIRLDSTDYRYQMMLASLMDNSGHSDEGISLLNNIISSYPDYDFAYYQRGWIKDHSGDIDGAIEDYTMATTLSPDYAYAYMNRGVLWRLKGETDNAKKDFEKVVELDSIPEKAECSFYAYYYLGQKEKAIEVLDSVLKNSNKGNYYDAACLYSVMGEKDKAIEYLQKSLEAGFRRFVHISRDRDLDNIRNTNEFKSLIKKYEAKSDSEHSEENDKILYIDKKAEIPFTKENGVYKVKCSINNLPLYFIFDTGASVVSISSVEATFMMKNDYIKPTDIIGKQNYLNANGEISEGTVINLRNVNFGGLNLNDIRASVVHNQSAPLLLGQSVLSRLGNIEIDNVRGILRITYKEEVEQ</sequence>
<comment type="caution">
    <text evidence="4">The sequence shown here is derived from an EMBL/GenBank/DDBJ whole genome shotgun (WGS) entry which is preliminary data.</text>
</comment>
<dbReference type="InterPro" id="IPR050498">
    <property type="entry name" value="Ycf3"/>
</dbReference>
<dbReference type="PROSITE" id="PS50005">
    <property type="entry name" value="TPR"/>
    <property type="match status" value="5"/>
</dbReference>
<evidence type="ECO:0000256" key="2">
    <source>
        <dbReference type="ARBA" id="ARBA00022803"/>
    </source>
</evidence>
<dbReference type="PANTHER" id="PTHR44858">
    <property type="entry name" value="TETRATRICOPEPTIDE REPEAT PROTEIN 6"/>
    <property type="match status" value="1"/>
</dbReference>
<dbReference type="PROSITE" id="PS00141">
    <property type="entry name" value="ASP_PROTEASE"/>
    <property type="match status" value="1"/>
</dbReference>
<dbReference type="Proteomes" id="UP000441162">
    <property type="component" value="Unassembled WGS sequence"/>
</dbReference>
<evidence type="ECO:0000313" key="4">
    <source>
        <dbReference type="EMBL" id="KAA5396697.1"/>
    </source>
</evidence>
<dbReference type="CDD" id="cd05483">
    <property type="entry name" value="retropepsin_like_bacteria"/>
    <property type="match status" value="1"/>
</dbReference>
<feature type="repeat" description="TPR" evidence="3">
    <location>
        <begin position="402"/>
        <end position="435"/>
    </location>
</feature>
<feature type="repeat" description="TPR" evidence="3">
    <location>
        <begin position="300"/>
        <end position="333"/>
    </location>
</feature>